<dbReference type="InterPro" id="IPR024185">
    <property type="entry name" value="FTHF_cligase-like_sf"/>
</dbReference>
<evidence type="ECO:0000313" key="4">
    <source>
        <dbReference type="EMBL" id="GAG53798.1"/>
    </source>
</evidence>
<dbReference type="GO" id="GO:0005524">
    <property type="term" value="F:ATP binding"/>
    <property type="evidence" value="ECO:0007669"/>
    <property type="project" value="UniProtKB-KW"/>
</dbReference>
<keyword evidence="2" id="KW-0547">Nucleotide-binding</keyword>
<reference evidence="4" key="1">
    <citation type="journal article" date="2014" name="Front. Microbiol.">
        <title>High frequency of phylogenetically diverse reductive dehalogenase-homologous genes in deep subseafloor sedimentary metagenomes.</title>
        <authorList>
            <person name="Kawai M."/>
            <person name="Futagami T."/>
            <person name="Toyoda A."/>
            <person name="Takaki Y."/>
            <person name="Nishi S."/>
            <person name="Hori S."/>
            <person name="Arai W."/>
            <person name="Tsubouchi T."/>
            <person name="Morono Y."/>
            <person name="Uchiyama I."/>
            <person name="Ito T."/>
            <person name="Fujiyama A."/>
            <person name="Inagaki F."/>
            <person name="Takami H."/>
        </authorList>
    </citation>
    <scope>NUCLEOTIDE SEQUENCE</scope>
    <source>
        <strain evidence="4">Expedition CK06-06</strain>
    </source>
</reference>
<evidence type="ECO:0000256" key="2">
    <source>
        <dbReference type="ARBA" id="ARBA00022741"/>
    </source>
</evidence>
<comment type="similarity">
    <text evidence="1">Belongs to the 5-formyltetrahydrofolate cyclo-ligase family.</text>
</comment>
<dbReference type="SUPFAM" id="SSF100950">
    <property type="entry name" value="NagB/RpiA/CoA transferase-like"/>
    <property type="match status" value="1"/>
</dbReference>
<organism evidence="4">
    <name type="scientific">marine sediment metagenome</name>
    <dbReference type="NCBI Taxonomy" id="412755"/>
    <lineage>
        <taxon>unclassified sequences</taxon>
        <taxon>metagenomes</taxon>
        <taxon>ecological metagenomes</taxon>
    </lineage>
</organism>
<keyword evidence="3" id="KW-0067">ATP-binding</keyword>
<gene>
    <name evidence="4" type="ORF">S01H4_16088</name>
</gene>
<name>X0YZV2_9ZZZZ</name>
<comment type="caution">
    <text evidence="4">The sequence shown here is derived from an EMBL/GenBank/DDBJ whole genome shotgun (WGS) entry which is preliminary data.</text>
</comment>
<proteinExistence type="inferred from homology"/>
<feature type="non-terminal residue" evidence="4">
    <location>
        <position position="79"/>
    </location>
</feature>
<evidence type="ECO:0008006" key="5">
    <source>
        <dbReference type="Google" id="ProtNLM"/>
    </source>
</evidence>
<dbReference type="InterPro" id="IPR037171">
    <property type="entry name" value="NagB/RpiA_transferase-like"/>
</dbReference>
<dbReference type="AlphaFoldDB" id="X0YZV2"/>
<dbReference type="Gene3D" id="3.40.50.10420">
    <property type="entry name" value="NagB/RpiA/CoA transferase-like"/>
    <property type="match status" value="1"/>
</dbReference>
<dbReference type="GO" id="GO:0030272">
    <property type="term" value="F:5-formyltetrahydrofolate cyclo-ligase activity"/>
    <property type="evidence" value="ECO:0007669"/>
    <property type="project" value="TreeGrafter"/>
</dbReference>
<protein>
    <recommendedName>
        <fullName evidence="5">5-formyltetrahydrofolate cyclo-ligase</fullName>
    </recommendedName>
</protein>
<dbReference type="GO" id="GO:0009396">
    <property type="term" value="P:folic acid-containing compound biosynthetic process"/>
    <property type="evidence" value="ECO:0007669"/>
    <property type="project" value="TreeGrafter"/>
</dbReference>
<evidence type="ECO:0000256" key="1">
    <source>
        <dbReference type="ARBA" id="ARBA00010638"/>
    </source>
</evidence>
<sequence length="79" mass="8980">MPSRNQLRQTIRRQRRAIGLNEAGQYAEQLAQHVCAGRFATNSRHIAAYLAADGEIDPLPLMQRLWQLGKKLYLPVIVP</sequence>
<dbReference type="Pfam" id="PF01812">
    <property type="entry name" value="5-FTHF_cyc-lig"/>
    <property type="match status" value="1"/>
</dbReference>
<dbReference type="PANTHER" id="PTHR23407">
    <property type="entry name" value="ATPASE INHIBITOR/5-FORMYLTETRAHYDROFOLATE CYCLO-LIGASE"/>
    <property type="match status" value="1"/>
</dbReference>
<dbReference type="EMBL" id="BART01007047">
    <property type="protein sequence ID" value="GAG53798.1"/>
    <property type="molecule type" value="Genomic_DNA"/>
</dbReference>
<accession>X0YZV2</accession>
<evidence type="ECO:0000256" key="3">
    <source>
        <dbReference type="ARBA" id="ARBA00022840"/>
    </source>
</evidence>
<dbReference type="PANTHER" id="PTHR23407:SF1">
    <property type="entry name" value="5-FORMYLTETRAHYDROFOLATE CYCLO-LIGASE"/>
    <property type="match status" value="1"/>
</dbReference>
<dbReference type="GO" id="GO:0035999">
    <property type="term" value="P:tetrahydrofolate interconversion"/>
    <property type="evidence" value="ECO:0007669"/>
    <property type="project" value="TreeGrafter"/>
</dbReference>
<dbReference type="InterPro" id="IPR002698">
    <property type="entry name" value="FTHF_cligase"/>
</dbReference>